<feature type="transmembrane region" description="Helical" evidence="1">
    <location>
        <begin position="86"/>
        <end position="107"/>
    </location>
</feature>
<reference evidence="2" key="2">
    <citation type="journal article" date="2022" name="BMC Genomics">
        <title>Comparative genome analysis of mycobacteria focusing on tRNA and non-coding RNA.</title>
        <authorList>
            <person name="Behra P.R.K."/>
            <person name="Pettersson B.M.F."/>
            <person name="Ramesh M."/>
            <person name="Das S."/>
            <person name="Dasgupta S."/>
            <person name="Kirsebom L.A."/>
        </authorList>
    </citation>
    <scope>NUCLEOTIDE SEQUENCE</scope>
    <source>
        <strain evidence="2">DSM 45406</strain>
    </source>
</reference>
<dbReference type="RefSeq" id="WP_052428713.1">
    <property type="nucleotide sequence ID" value="NZ_CP092427.2"/>
</dbReference>
<reference evidence="3" key="3">
    <citation type="submission" date="2022-08" db="EMBL/GenBank/DDBJ databases">
        <title>Whole genome sequencing of non-tuberculosis mycobacteria type-strains.</title>
        <authorList>
            <person name="Igarashi Y."/>
            <person name="Osugi A."/>
            <person name="Mitarai S."/>
        </authorList>
    </citation>
    <scope>NUCLEOTIDE SEQUENCE</scope>
    <source>
        <strain evidence="3">JCM 16372</strain>
    </source>
</reference>
<keyword evidence="1" id="KW-1133">Transmembrane helix</keyword>
<dbReference type="EMBL" id="CP092427">
    <property type="protein sequence ID" value="ULP37804.1"/>
    <property type="molecule type" value="Genomic_DNA"/>
</dbReference>
<gene>
    <name evidence="2" type="ORF">H7H73_08500</name>
    <name evidence="3" type="ORF">MJO55_05055</name>
</gene>
<evidence type="ECO:0008006" key="6">
    <source>
        <dbReference type="Google" id="ProtNLM"/>
    </source>
</evidence>
<dbReference type="EMBL" id="JACKRN010000308">
    <property type="protein sequence ID" value="MCV7070491.1"/>
    <property type="molecule type" value="Genomic_DNA"/>
</dbReference>
<dbReference type="Gene3D" id="6.20.350.10">
    <property type="match status" value="1"/>
</dbReference>
<dbReference type="AlphaFoldDB" id="A0A9X2YD33"/>
<feature type="transmembrane region" description="Helical" evidence="1">
    <location>
        <begin position="57"/>
        <end position="74"/>
    </location>
</feature>
<name>A0A9X2YD33_9MYCO</name>
<feature type="transmembrane region" description="Helical" evidence="1">
    <location>
        <begin position="469"/>
        <end position="489"/>
    </location>
</feature>
<proteinExistence type="predicted"/>
<organism evidence="2 5">
    <name type="scientific">Mycolicibacterium rufum</name>
    <dbReference type="NCBI Taxonomy" id="318424"/>
    <lineage>
        <taxon>Bacteria</taxon>
        <taxon>Bacillati</taxon>
        <taxon>Actinomycetota</taxon>
        <taxon>Actinomycetes</taxon>
        <taxon>Mycobacteriales</taxon>
        <taxon>Mycobacteriaceae</taxon>
        <taxon>Mycolicibacterium</taxon>
    </lineage>
</organism>
<keyword evidence="1" id="KW-0472">Membrane</keyword>
<evidence type="ECO:0000313" key="5">
    <source>
        <dbReference type="Proteomes" id="UP001140272"/>
    </source>
</evidence>
<dbReference type="Proteomes" id="UP001140272">
    <property type="component" value="Unassembled WGS sequence"/>
</dbReference>
<evidence type="ECO:0000313" key="3">
    <source>
        <dbReference type="EMBL" id="ULP37804.1"/>
    </source>
</evidence>
<evidence type="ECO:0000256" key="1">
    <source>
        <dbReference type="SAM" id="Phobius"/>
    </source>
</evidence>
<keyword evidence="1" id="KW-0812">Transmembrane</keyword>
<keyword evidence="4" id="KW-1185">Reference proteome</keyword>
<evidence type="ECO:0000313" key="2">
    <source>
        <dbReference type="EMBL" id="MCV7070491.1"/>
    </source>
</evidence>
<evidence type="ECO:0000313" key="4">
    <source>
        <dbReference type="Proteomes" id="UP001055159"/>
    </source>
</evidence>
<dbReference type="Proteomes" id="UP001055159">
    <property type="component" value="Chromosome"/>
</dbReference>
<feature type="transmembrane region" description="Helical" evidence="1">
    <location>
        <begin position="12"/>
        <end position="37"/>
    </location>
</feature>
<feature type="transmembrane region" description="Helical" evidence="1">
    <location>
        <begin position="154"/>
        <end position="175"/>
    </location>
</feature>
<accession>A0A9X2YD33</accession>
<reference evidence="2" key="1">
    <citation type="submission" date="2020-07" db="EMBL/GenBank/DDBJ databases">
        <authorList>
            <person name="Pettersson B.M.F."/>
            <person name="Behra P.R.K."/>
            <person name="Ramesh M."/>
            <person name="Das S."/>
            <person name="Dasgupta S."/>
            <person name="Kirsebom L.A."/>
        </authorList>
    </citation>
    <scope>NUCLEOTIDE SEQUENCE</scope>
    <source>
        <strain evidence="2">DSM 45406</strain>
    </source>
</reference>
<sequence>MDTPPRTGRTTAVWWAGAGLVDTVYIAAVGYLCLLALDPAQAERTPQALRWFGAPGSHATIAAVLALPLIHFIVRRLCRQELLTGTPLVAIAAMAASAVALGMSAYWRCHGEQAPFFAPLSWTLSLFLGNVENPFGPGGTGSCAGVPMPVALEIARLLAIATTLVAAMAATVALFRTQFDRVAIWRARLLTVVVDIDDETVSMVRAISRTRNPAAALVVLTEDIDGGAARAVRRWGARLRSVDFTDAGALSELSLWNRLDRLYLLSADPMQNVARFTAIDAAVHGSDTRRRRIPLTVRIDDPWQAEVWRRALASTERHWVADAVGRNEITAAKLVRHLTTRRGGDGPLPPTTVVLCGLSPLTYALVSEFAQLHRELGLYARPGVRGPESVVIFARGASSFIDDHRIRQDRIAPDGTALPVLAHDDDPTVDAITRYLRNTDAGDCAIVLGDPAMETLGTRLASRFPALRVYLASATSMALADISIVGQLFSFPINMELDPDAPQDVWERAAELVHEHYSSGTARTTPATRPWKELDPLVKQSNRRQLTNALWMVESLAGHSWNSLAEPAPALPLPEDFASLPPLRQLAILGFDRATAETMVRTEHEDWRRHYEAAGWRYAEHRDDAARRHDKLLPWEELVARHPDAVHHAYRSLASTLINLRNLGYRSVPRRPTTAWRRYRRLGEVTAEQRSSPWTWTASSGEVMHARAGDWAVVDDSGGERSVAAEVFGSTHEPIGSGRYRRTGTVLARRAVPGEVISTLEGDVVAAEHDWVVQGAEGEQWPVPDAQFRAGYIAIDGA</sequence>
<protein>
    <recommendedName>
        <fullName evidence="6">RyR domain-containing protein</fullName>
    </recommendedName>
</protein>